<evidence type="ECO:0000313" key="10">
    <source>
        <dbReference type="Proteomes" id="UP001187734"/>
    </source>
</evidence>
<comment type="similarity">
    <text evidence="3 8">Belongs to the ATP25 family.</text>
</comment>
<name>A0AAE8M4L1_9HYPO</name>
<gene>
    <name evidence="9" type="ORF">FTOL_03744</name>
</gene>
<dbReference type="PANTHER" id="PTHR28087:SF1">
    <property type="entry name" value="ATPASE SYNTHESIS PROTEIN 25, MITOCHONDRIAL"/>
    <property type="match status" value="1"/>
</dbReference>
<keyword evidence="4 8" id="KW-0999">Mitochondrion inner membrane</keyword>
<evidence type="ECO:0000256" key="8">
    <source>
        <dbReference type="RuleBase" id="RU367062"/>
    </source>
</evidence>
<comment type="function">
    <text evidence="1">Probable mitochondrial mRNA stabilization factor.</text>
</comment>
<evidence type="ECO:0000256" key="4">
    <source>
        <dbReference type="ARBA" id="ARBA00022792"/>
    </source>
</evidence>
<dbReference type="GO" id="GO:0140053">
    <property type="term" value="P:mitochondrial gene expression"/>
    <property type="evidence" value="ECO:0007669"/>
    <property type="project" value="UniProtKB-UniRule"/>
</dbReference>
<sequence>MLRRPVAAALSCRCCQSAIIRAVVSRPATSSFRTLPQTTSKQLPGLATRFFSDARTNDPIIEKDDSVVFSPSDVLDTAAESAEPEDVPWFLEVEPPRHPQNQHAVELPKIPEGAPEVLEPMVKYIFEDMGLDDISLMDMRDLDPPAALGPNLIMLFATARSERHLHISSGRFVRWLKKHHSISARADGLIGPGELRTKLRRLRKKAKLMGTNTAIIPGGDNGISTGWVCVNFSSSGDNIDEAAKIDDSGRFSGFGAPQTGTTVMIQCMTESRRAELDLEGLWQTILKKSIRENKQARGEKIGSPEELEQLLASKVQLPRSESALQWQALQKASKQKRSYTTSAGRLAPDLAQNESIDPFDGLTAEENNTLGETEKSLQLDQVRARFEDIQLVGLPLSQEQLDGFLHDALTAHADEPAAGTRLAFVDQILWTAEERGMEIWTDNMFVALIEAAMLSPSYGQPELERAQKNLETLMLQKDCQLDAEGTFRLMEAYESREDWPRFWDAFRRPPLYKMSRGAKLYTCVYEALRRTNDQTMCIENLRWVYNDMLNEPEPVDLTGRLYRTLKSCITIADPAAPYLADKHTDDFKHLQHYAKRRLTIREYVLMLRDVEARHTQAVEQIARTQLDKGIASMAEHLAVDETETKV</sequence>
<dbReference type="Gene3D" id="3.30.460.10">
    <property type="entry name" value="Beta Polymerase, domain 2"/>
    <property type="match status" value="1"/>
</dbReference>
<dbReference type="InterPro" id="IPR043519">
    <property type="entry name" value="NT_sf"/>
</dbReference>
<evidence type="ECO:0000256" key="7">
    <source>
        <dbReference type="ARBA" id="ARBA00023136"/>
    </source>
</evidence>
<dbReference type="PANTHER" id="PTHR28087">
    <property type="entry name" value="ATPASE SYNTHESIS PROTEIN 25, MITOCHONDRIAL"/>
    <property type="match status" value="1"/>
</dbReference>
<evidence type="ECO:0000313" key="9">
    <source>
        <dbReference type="EMBL" id="SPJ74014.1"/>
    </source>
</evidence>
<keyword evidence="6 8" id="KW-0496">Mitochondrion</keyword>
<organism evidence="9 10">
    <name type="scientific">Fusarium torulosum</name>
    <dbReference type="NCBI Taxonomy" id="33205"/>
    <lineage>
        <taxon>Eukaryota</taxon>
        <taxon>Fungi</taxon>
        <taxon>Dikarya</taxon>
        <taxon>Ascomycota</taxon>
        <taxon>Pezizomycotina</taxon>
        <taxon>Sordariomycetes</taxon>
        <taxon>Hypocreomycetidae</taxon>
        <taxon>Hypocreales</taxon>
        <taxon>Nectriaceae</taxon>
        <taxon>Fusarium</taxon>
    </lineage>
</organism>
<protein>
    <recommendedName>
        <fullName evidence="8">ATPase synthesis protein 25</fullName>
    </recommendedName>
</protein>
<dbReference type="GO" id="GO:0048255">
    <property type="term" value="P:mRNA stabilization"/>
    <property type="evidence" value="ECO:0007669"/>
    <property type="project" value="TreeGrafter"/>
</dbReference>
<evidence type="ECO:0000256" key="2">
    <source>
        <dbReference type="ARBA" id="ARBA00004443"/>
    </source>
</evidence>
<evidence type="ECO:0000256" key="1">
    <source>
        <dbReference type="ARBA" id="ARBA00003470"/>
    </source>
</evidence>
<evidence type="ECO:0000256" key="6">
    <source>
        <dbReference type="ARBA" id="ARBA00023128"/>
    </source>
</evidence>
<dbReference type="EMBL" id="ONZP01000112">
    <property type="protein sequence ID" value="SPJ74014.1"/>
    <property type="molecule type" value="Genomic_DNA"/>
</dbReference>
<proteinExistence type="inferred from homology"/>
<dbReference type="GO" id="GO:0005743">
    <property type="term" value="C:mitochondrial inner membrane"/>
    <property type="evidence" value="ECO:0007669"/>
    <property type="project" value="UniProtKB-SubCell"/>
</dbReference>
<dbReference type="AlphaFoldDB" id="A0AAE8M4L1"/>
<dbReference type="Proteomes" id="UP001187734">
    <property type="component" value="Unassembled WGS sequence"/>
</dbReference>
<evidence type="ECO:0000256" key="5">
    <source>
        <dbReference type="ARBA" id="ARBA00022946"/>
    </source>
</evidence>
<accession>A0AAE8M4L1</accession>
<keyword evidence="10" id="KW-1185">Reference proteome</keyword>
<dbReference type="InterPro" id="IPR040152">
    <property type="entry name" value="Atp25"/>
</dbReference>
<comment type="caution">
    <text evidence="9">The sequence shown here is derived from an EMBL/GenBank/DDBJ whole genome shotgun (WGS) entry which is preliminary data.</text>
</comment>
<evidence type="ECO:0000256" key="3">
    <source>
        <dbReference type="ARBA" id="ARBA00010787"/>
    </source>
</evidence>
<comment type="function">
    <text evidence="8">Mitochondrial mRNA stabilization factor.</text>
</comment>
<comment type="subcellular location">
    <subcellularLocation>
        <location evidence="2 8">Mitochondrion inner membrane</location>
        <topology evidence="2 8">Peripheral membrane protein</topology>
        <orientation evidence="2 8">Matrix side</orientation>
    </subcellularLocation>
</comment>
<reference evidence="9" key="1">
    <citation type="submission" date="2018-03" db="EMBL/GenBank/DDBJ databases">
        <authorList>
            <person name="Guldener U."/>
        </authorList>
    </citation>
    <scope>NUCLEOTIDE SEQUENCE</scope>
</reference>
<keyword evidence="7 8" id="KW-0472">Membrane</keyword>
<keyword evidence="5 8" id="KW-0809">Transit peptide</keyword>